<protein>
    <submittedName>
        <fullName evidence="2">Uncharacterized protein</fullName>
    </submittedName>
</protein>
<dbReference type="Proteomes" id="UP000235672">
    <property type="component" value="Unassembled WGS sequence"/>
</dbReference>
<evidence type="ECO:0000313" key="2">
    <source>
        <dbReference type="EMBL" id="PMD25129.1"/>
    </source>
</evidence>
<gene>
    <name evidence="2" type="ORF">NA56DRAFT_699936</name>
</gene>
<reference evidence="2 3" key="1">
    <citation type="submission" date="2016-05" db="EMBL/GenBank/DDBJ databases">
        <title>A degradative enzymes factory behind the ericoid mycorrhizal symbiosis.</title>
        <authorList>
            <consortium name="DOE Joint Genome Institute"/>
            <person name="Martino E."/>
            <person name="Morin E."/>
            <person name="Grelet G."/>
            <person name="Kuo A."/>
            <person name="Kohler A."/>
            <person name="Daghino S."/>
            <person name="Barry K."/>
            <person name="Choi C."/>
            <person name="Cichocki N."/>
            <person name="Clum A."/>
            <person name="Copeland A."/>
            <person name="Hainaut M."/>
            <person name="Haridas S."/>
            <person name="Labutti K."/>
            <person name="Lindquist E."/>
            <person name="Lipzen A."/>
            <person name="Khouja H.-R."/>
            <person name="Murat C."/>
            <person name="Ohm R."/>
            <person name="Olson A."/>
            <person name="Spatafora J."/>
            <person name="Veneault-Fourrey C."/>
            <person name="Henrissat B."/>
            <person name="Grigoriev I."/>
            <person name="Martin F."/>
            <person name="Perotto S."/>
        </authorList>
    </citation>
    <scope>NUCLEOTIDE SEQUENCE [LARGE SCALE GENOMIC DNA]</scope>
    <source>
        <strain evidence="2 3">UAMH 7357</strain>
    </source>
</reference>
<proteinExistence type="predicted"/>
<organism evidence="2 3">
    <name type="scientific">Hyaloscypha hepaticicola</name>
    <dbReference type="NCBI Taxonomy" id="2082293"/>
    <lineage>
        <taxon>Eukaryota</taxon>
        <taxon>Fungi</taxon>
        <taxon>Dikarya</taxon>
        <taxon>Ascomycota</taxon>
        <taxon>Pezizomycotina</taxon>
        <taxon>Leotiomycetes</taxon>
        <taxon>Helotiales</taxon>
        <taxon>Hyaloscyphaceae</taxon>
        <taxon>Hyaloscypha</taxon>
    </lineage>
</organism>
<evidence type="ECO:0000256" key="1">
    <source>
        <dbReference type="SAM" id="MobiDB-lite"/>
    </source>
</evidence>
<dbReference type="AlphaFoldDB" id="A0A2J6QFT2"/>
<dbReference type="EMBL" id="KZ613471">
    <property type="protein sequence ID" value="PMD25129.1"/>
    <property type="molecule type" value="Genomic_DNA"/>
</dbReference>
<evidence type="ECO:0000313" key="3">
    <source>
        <dbReference type="Proteomes" id="UP000235672"/>
    </source>
</evidence>
<accession>A0A2J6QFT2</accession>
<feature type="region of interest" description="Disordered" evidence="1">
    <location>
        <begin position="1"/>
        <end position="54"/>
    </location>
</feature>
<name>A0A2J6QFT2_9HELO</name>
<sequence length="123" mass="13420">MDSESTDATRWGPFARVPERGKPLARVRSPATLRRQRPDKAASCSRASSTQHESITLTSYHTIQEHNTPDHSPIPISTHTQHFSVTILPPAPSATEDWTTTASVLQHLIIAATAIALVDRCSA</sequence>
<feature type="compositionally biased region" description="Polar residues" evidence="1">
    <location>
        <begin position="45"/>
        <end position="54"/>
    </location>
</feature>
<keyword evidence="3" id="KW-1185">Reference proteome</keyword>